<evidence type="ECO:0008006" key="4">
    <source>
        <dbReference type="Google" id="ProtNLM"/>
    </source>
</evidence>
<accession>A0A1H1RAI2</accession>
<name>A0A1H1RAI2_MUCMA</name>
<protein>
    <recommendedName>
        <fullName evidence="4">Lipocalin-like domain-containing protein</fullName>
    </recommendedName>
</protein>
<dbReference type="OrthoDB" id="799431at2"/>
<evidence type="ECO:0000313" key="2">
    <source>
        <dbReference type="EMBL" id="SDS32675.1"/>
    </source>
</evidence>
<feature type="signal peptide" evidence="1">
    <location>
        <begin position="1"/>
        <end position="26"/>
    </location>
</feature>
<evidence type="ECO:0000313" key="3">
    <source>
        <dbReference type="Proteomes" id="UP000199679"/>
    </source>
</evidence>
<organism evidence="2 3">
    <name type="scientific">Mucilaginibacter mallensis</name>
    <dbReference type="NCBI Taxonomy" id="652787"/>
    <lineage>
        <taxon>Bacteria</taxon>
        <taxon>Pseudomonadati</taxon>
        <taxon>Bacteroidota</taxon>
        <taxon>Sphingobacteriia</taxon>
        <taxon>Sphingobacteriales</taxon>
        <taxon>Sphingobacteriaceae</taxon>
        <taxon>Mucilaginibacter</taxon>
    </lineage>
</organism>
<dbReference type="EMBL" id="LT629740">
    <property type="protein sequence ID" value="SDS32675.1"/>
    <property type="molecule type" value="Genomic_DNA"/>
</dbReference>
<gene>
    <name evidence="2" type="ORF">SAMN05216490_0954</name>
</gene>
<sequence>MKNLIPVSLILIIALALFSCHKDHDAGPTSLVGNWTVVTDSTYNTGIGTSGPPSIKKYIGTAADHFDFTSNGKLYAREGTFLVDTADYTITTDNLTNEQKINLQYSYIYSYGSTSKSGSSSFDIRTLTDHSLVLTNNVITPGGAFYETLTLQK</sequence>
<dbReference type="PROSITE" id="PS51257">
    <property type="entry name" value="PROKAR_LIPOPROTEIN"/>
    <property type="match status" value="1"/>
</dbReference>
<evidence type="ECO:0000256" key="1">
    <source>
        <dbReference type="SAM" id="SignalP"/>
    </source>
</evidence>
<keyword evidence="3" id="KW-1185">Reference proteome</keyword>
<keyword evidence="1" id="KW-0732">Signal</keyword>
<reference evidence="2 3" key="1">
    <citation type="submission" date="2016-10" db="EMBL/GenBank/DDBJ databases">
        <authorList>
            <person name="de Groot N.N."/>
        </authorList>
    </citation>
    <scope>NUCLEOTIDE SEQUENCE [LARGE SCALE GENOMIC DNA]</scope>
    <source>
        <strain evidence="2 3">MP1X4</strain>
    </source>
</reference>
<dbReference type="Proteomes" id="UP000199679">
    <property type="component" value="Chromosome I"/>
</dbReference>
<proteinExistence type="predicted"/>
<dbReference type="AlphaFoldDB" id="A0A1H1RAI2"/>
<feature type="chain" id="PRO_5009258612" description="Lipocalin-like domain-containing protein" evidence="1">
    <location>
        <begin position="27"/>
        <end position="153"/>
    </location>
</feature>
<dbReference type="RefSeq" id="WP_091369842.1">
    <property type="nucleotide sequence ID" value="NZ_LT629740.1"/>
</dbReference>